<accession>A0ABP7BZ31</accession>
<proteinExistence type="predicted"/>
<dbReference type="InterPro" id="IPR002575">
    <property type="entry name" value="Aminoglycoside_PTrfase"/>
</dbReference>
<comment type="caution">
    <text evidence="2">The sequence shown here is derived from an EMBL/GenBank/DDBJ whole genome shotgun (WGS) entry which is preliminary data.</text>
</comment>
<evidence type="ECO:0000313" key="2">
    <source>
        <dbReference type="EMBL" id="GAA3671927.1"/>
    </source>
</evidence>
<name>A0ABP7BZ31_9MICC</name>
<gene>
    <name evidence="2" type="ORF">GCM10023081_07810</name>
</gene>
<evidence type="ECO:0000259" key="1">
    <source>
        <dbReference type="Pfam" id="PF01636"/>
    </source>
</evidence>
<dbReference type="Gene3D" id="3.90.1200.10">
    <property type="match status" value="1"/>
</dbReference>
<dbReference type="RefSeq" id="WP_345148624.1">
    <property type="nucleotide sequence ID" value="NZ_BAABEO010000008.1"/>
</dbReference>
<protein>
    <recommendedName>
        <fullName evidence="1">Aminoglycoside phosphotransferase domain-containing protein</fullName>
    </recommendedName>
</protein>
<reference evidence="3" key="1">
    <citation type="journal article" date="2019" name="Int. J. Syst. Evol. Microbiol.">
        <title>The Global Catalogue of Microorganisms (GCM) 10K type strain sequencing project: providing services to taxonomists for standard genome sequencing and annotation.</title>
        <authorList>
            <consortium name="The Broad Institute Genomics Platform"/>
            <consortium name="The Broad Institute Genome Sequencing Center for Infectious Disease"/>
            <person name="Wu L."/>
            <person name="Ma J."/>
        </authorList>
    </citation>
    <scope>NUCLEOTIDE SEQUENCE [LARGE SCALE GENOMIC DNA]</scope>
    <source>
        <strain evidence="3">JCM 30742</strain>
    </source>
</reference>
<keyword evidence="3" id="KW-1185">Reference proteome</keyword>
<dbReference type="Pfam" id="PF01636">
    <property type="entry name" value="APH"/>
    <property type="match status" value="1"/>
</dbReference>
<feature type="domain" description="Aminoglycoside phosphotransferase" evidence="1">
    <location>
        <begin position="169"/>
        <end position="357"/>
    </location>
</feature>
<evidence type="ECO:0000313" key="3">
    <source>
        <dbReference type="Proteomes" id="UP001500752"/>
    </source>
</evidence>
<sequence length="417" mass="43856">MSRAHGWSETLQLALFAAHGHDLVAAAVGLDGFAGPDRPLQVQLQHRPGAGVSALYELPPSIGAEFVGLSTERRAGNGGSVRIEIPAEQAEDLLAGARRPTEPLVVTAWRHPHDPRLPGLPLACDPDRLSGLWGRGERLERLETVAYRPLRRAVLRAVFATPGPVVDRRNVYLKVLRPGQAAALQARHLLLLAAGLPVPPPLGDPVDDVLALAEAPGEPLSRRILHDGGTSLDPAVFLALLDGLPAAALGLEARPAWSDRLGRYADAAISALPVAADRIDKLRGRIEAVLQAADRGPLVPSHGDFYEANLLMDGPRVSGLLDVDAVGPGHRVDDLACFLGHLAVLPAVDSRYVHAGAGLEHFGAAFGRTVDPRGLWARSAAVAVSLVAGARTPGIPGWEPSALARLAAAEELLGRVG</sequence>
<organism evidence="2 3">
    <name type="scientific">Arthrobacter ginkgonis</name>
    <dbReference type="NCBI Taxonomy" id="1630594"/>
    <lineage>
        <taxon>Bacteria</taxon>
        <taxon>Bacillati</taxon>
        <taxon>Actinomycetota</taxon>
        <taxon>Actinomycetes</taxon>
        <taxon>Micrococcales</taxon>
        <taxon>Micrococcaceae</taxon>
        <taxon>Arthrobacter</taxon>
    </lineage>
</organism>
<dbReference type="Proteomes" id="UP001500752">
    <property type="component" value="Unassembled WGS sequence"/>
</dbReference>
<dbReference type="SUPFAM" id="SSF56112">
    <property type="entry name" value="Protein kinase-like (PK-like)"/>
    <property type="match status" value="1"/>
</dbReference>
<dbReference type="EMBL" id="BAABEO010000008">
    <property type="protein sequence ID" value="GAA3671927.1"/>
    <property type="molecule type" value="Genomic_DNA"/>
</dbReference>
<dbReference type="InterPro" id="IPR011009">
    <property type="entry name" value="Kinase-like_dom_sf"/>
</dbReference>